<comment type="caution">
    <text evidence="10">The sequence shown here is derived from an EMBL/GenBank/DDBJ whole genome shotgun (WGS) entry which is preliminary data.</text>
</comment>
<dbReference type="CDD" id="cd00207">
    <property type="entry name" value="fer2"/>
    <property type="match status" value="1"/>
</dbReference>
<keyword evidence="4" id="KW-0479">Metal-binding</keyword>
<evidence type="ECO:0000259" key="9">
    <source>
        <dbReference type="PROSITE" id="PS51085"/>
    </source>
</evidence>
<dbReference type="PANTHER" id="PTHR43112">
    <property type="entry name" value="FERREDOXIN"/>
    <property type="match status" value="1"/>
</dbReference>
<evidence type="ECO:0000256" key="6">
    <source>
        <dbReference type="ARBA" id="ARBA00023004"/>
    </source>
</evidence>
<dbReference type="Gene3D" id="3.10.20.30">
    <property type="match status" value="1"/>
</dbReference>
<dbReference type="EMBL" id="JADDOJ010000001">
    <property type="protein sequence ID" value="MBE7939014.1"/>
    <property type="molecule type" value="Genomic_DNA"/>
</dbReference>
<evidence type="ECO:0000256" key="5">
    <source>
        <dbReference type="ARBA" id="ARBA00022982"/>
    </source>
</evidence>
<dbReference type="RefSeq" id="WP_193778561.1">
    <property type="nucleotide sequence ID" value="NZ_JADDOJ010000001.1"/>
</dbReference>
<proteinExistence type="inferred from homology"/>
<keyword evidence="6" id="KW-0408">Iron</keyword>
<dbReference type="InterPro" id="IPR036010">
    <property type="entry name" value="2Fe-2S_ferredoxin-like_sf"/>
</dbReference>
<name>A0ABR9S9W3_9BURK</name>
<evidence type="ECO:0000256" key="4">
    <source>
        <dbReference type="ARBA" id="ARBA00022723"/>
    </source>
</evidence>
<gene>
    <name evidence="10" type="ORF">IM725_00330</name>
</gene>
<evidence type="ECO:0000256" key="2">
    <source>
        <dbReference type="ARBA" id="ARBA00022448"/>
    </source>
</evidence>
<keyword evidence="2" id="KW-0813">Transport</keyword>
<feature type="domain" description="2Fe-2S ferredoxin-type" evidence="9">
    <location>
        <begin position="5"/>
        <end position="94"/>
    </location>
</feature>
<dbReference type="SUPFAM" id="SSF54292">
    <property type="entry name" value="2Fe-2S ferredoxin-like"/>
    <property type="match status" value="1"/>
</dbReference>
<keyword evidence="5" id="KW-0249">Electron transport</keyword>
<dbReference type="InterPro" id="IPR012675">
    <property type="entry name" value="Beta-grasp_dom_sf"/>
</dbReference>
<dbReference type="PROSITE" id="PS51085">
    <property type="entry name" value="2FE2S_FER_2"/>
    <property type="match status" value="1"/>
</dbReference>
<protein>
    <submittedName>
        <fullName evidence="10">2Fe-2S iron-sulfur cluster binding domain-containing protein</fullName>
    </submittedName>
</protein>
<comment type="cofactor">
    <cofactor evidence="8">
        <name>[2Fe-2S] cluster</name>
        <dbReference type="ChEBI" id="CHEBI:190135"/>
    </cofactor>
</comment>
<keyword evidence="3" id="KW-0001">2Fe-2S</keyword>
<keyword evidence="11" id="KW-1185">Reference proteome</keyword>
<evidence type="ECO:0000256" key="1">
    <source>
        <dbReference type="ARBA" id="ARBA00007874"/>
    </source>
</evidence>
<comment type="similarity">
    <text evidence="1">Belongs to the 2Fe2S plant-type ferredoxin family.</text>
</comment>
<dbReference type="Pfam" id="PF00111">
    <property type="entry name" value="Fer2"/>
    <property type="match status" value="1"/>
</dbReference>
<dbReference type="PANTHER" id="PTHR43112:SF3">
    <property type="entry name" value="FERREDOXIN-2, CHLOROPLASTIC"/>
    <property type="match status" value="1"/>
</dbReference>
<accession>A0ABR9S9W3</accession>
<evidence type="ECO:0000256" key="7">
    <source>
        <dbReference type="ARBA" id="ARBA00023014"/>
    </source>
</evidence>
<dbReference type="InterPro" id="IPR001041">
    <property type="entry name" value="2Fe-2S_ferredoxin-type"/>
</dbReference>
<keyword evidence="7" id="KW-0411">Iron-sulfur</keyword>
<reference evidence="10 11" key="1">
    <citation type="submission" date="2020-10" db="EMBL/GenBank/DDBJ databases">
        <title>Draft genome of Ramlibacter aquaticus LMG 30558.</title>
        <authorList>
            <person name="Props R."/>
        </authorList>
    </citation>
    <scope>NUCLEOTIDE SEQUENCE [LARGE SCALE GENOMIC DNA]</scope>
    <source>
        <strain evidence="10 11">LMG 30558</strain>
    </source>
</reference>
<organism evidence="10 11">
    <name type="scientific">Ramlibacter aquaticus</name>
    <dbReference type="NCBI Taxonomy" id="2780094"/>
    <lineage>
        <taxon>Bacteria</taxon>
        <taxon>Pseudomonadati</taxon>
        <taxon>Pseudomonadota</taxon>
        <taxon>Betaproteobacteria</taxon>
        <taxon>Burkholderiales</taxon>
        <taxon>Comamonadaceae</taxon>
        <taxon>Ramlibacter</taxon>
    </lineage>
</organism>
<sequence length="96" mass="10186">MDEAFDVTLAPDGQVFQARPGLTLLASAERAGIAWPSSCRAGTCRSCMVRCLRGEVAYTVEWPGLIPEEKAQGFILPCVALARGPLLLERPASPAG</sequence>
<evidence type="ECO:0000256" key="3">
    <source>
        <dbReference type="ARBA" id="ARBA00022714"/>
    </source>
</evidence>
<evidence type="ECO:0000313" key="11">
    <source>
        <dbReference type="Proteomes" id="UP000715965"/>
    </source>
</evidence>
<dbReference type="Proteomes" id="UP000715965">
    <property type="component" value="Unassembled WGS sequence"/>
</dbReference>
<evidence type="ECO:0000256" key="8">
    <source>
        <dbReference type="ARBA" id="ARBA00034078"/>
    </source>
</evidence>
<evidence type="ECO:0000313" key="10">
    <source>
        <dbReference type="EMBL" id="MBE7939014.1"/>
    </source>
</evidence>